<keyword evidence="3 6" id="KW-0812">Transmembrane</keyword>
<comment type="subcellular location">
    <subcellularLocation>
        <location evidence="1">Cell membrane</location>
        <topology evidence="1">Multi-pass membrane protein</topology>
    </subcellularLocation>
</comment>
<dbReference type="Pfam" id="PF13396">
    <property type="entry name" value="PLDc_N"/>
    <property type="match status" value="1"/>
</dbReference>
<dbReference type="AlphaFoldDB" id="A0A0A2UUW8"/>
<evidence type="ECO:0000259" key="7">
    <source>
        <dbReference type="Pfam" id="PF13396"/>
    </source>
</evidence>
<protein>
    <recommendedName>
        <fullName evidence="7">Cardiolipin synthase N-terminal domain-containing protein</fullName>
    </recommendedName>
</protein>
<proteinExistence type="predicted"/>
<feature type="domain" description="Cardiolipin synthase N-terminal" evidence="7">
    <location>
        <begin position="27"/>
        <end position="72"/>
    </location>
</feature>
<evidence type="ECO:0000313" key="8">
    <source>
        <dbReference type="EMBL" id="KGP92102.1"/>
    </source>
</evidence>
<organism evidence="8 9">
    <name type="scientific">Pontibacillus chungwhensis BH030062</name>
    <dbReference type="NCBI Taxonomy" id="1385513"/>
    <lineage>
        <taxon>Bacteria</taxon>
        <taxon>Bacillati</taxon>
        <taxon>Bacillota</taxon>
        <taxon>Bacilli</taxon>
        <taxon>Bacillales</taxon>
        <taxon>Bacillaceae</taxon>
        <taxon>Pontibacillus</taxon>
    </lineage>
</organism>
<dbReference type="EMBL" id="AVBG01000003">
    <property type="protein sequence ID" value="KGP92102.1"/>
    <property type="molecule type" value="Genomic_DNA"/>
</dbReference>
<accession>A0A0A2UUW8</accession>
<sequence>MLGAATGLGIAGLFVGITAFILIALFILNIVTSIWAYRDAQRKGKSKEYAIIVLILTIIFPFIGLIVYFFIRND</sequence>
<keyword evidence="4 6" id="KW-1133">Transmembrane helix</keyword>
<dbReference type="eggNOG" id="ENOG5032YZK">
    <property type="taxonomic scope" value="Bacteria"/>
</dbReference>
<evidence type="ECO:0000256" key="1">
    <source>
        <dbReference type="ARBA" id="ARBA00004651"/>
    </source>
</evidence>
<evidence type="ECO:0000256" key="5">
    <source>
        <dbReference type="ARBA" id="ARBA00023136"/>
    </source>
</evidence>
<dbReference type="GO" id="GO:0005886">
    <property type="term" value="C:plasma membrane"/>
    <property type="evidence" value="ECO:0007669"/>
    <property type="project" value="UniProtKB-SubCell"/>
</dbReference>
<dbReference type="Proteomes" id="UP000030153">
    <property type="component" value="Unassembled WGS sequence"/>
</dbReference>
<gene>
    <name evidence="8" type="ORF">N780_00470</name>
</gene>
<keyword evidence="2" id="KW-1003">Cell membrane</keyword>
<evidence type="ECO:0000256" key="2">
    <source>
        <dbReference type="ARBA" id="ARBA00022475"/>
    </source>
</evidence>
<dbReference type="OrthoDB" id="2941093at2"/>
<comment type="caution">
    <text evidence="8">The sequence shown here is derived from an EMBL/GenBank/DDBJ whole genome shotgun (WGS) entry which is preliminary data.</text>
</comment>
<evidence type="ECO:0000256" key="3">
    <source>
        <dbReference type="ARBA" id="ARBA00022692"/>
    </source>
</evidence>
<keyword evidence="9" id="KW-1185">Reference proteome</keyword>
<dbReference type="InterPro" id="IPR027379">
    <property type="entry name" value="CLS_N"/>
</dbReference>
<evidence type="ECO:0000256" key="4">
    <source>
        <dbReference type="ARBA" id="ARBA00022989"/>
    </source>
</evidence>
<evidence type="ECO:0000313" key="9">
    <source>
        <dbReference type="Proteomes" id="UP000030153"/>
    </source>
</evidence>
<dbReference type="STRING" id="1385513.N780_00470"/>
<evidence type="ECO:0000256" key="6">
    <source>
        <dbReference type="SAM" id="Phobius"/>
    </source>
</evidence>
<reference evidence="8 9" key="1">
    <citation type="submission" date="2013-08" db="EMBL/GenBank/DDBJ databases">
        <title>Genome of Pontibacillus chungwhensis.</title>
        <authorList>
            <person name="Wang Q."/>
            <person name="Wang G."/>
        </authorList>
    </citation>
    <scope>NUCLEOTIDE SEQUENCE [LARGE SCALE GENOMIC DNA]</scope>
    <source>
        <strain evidence="8 9">BH030062</strain>
    </source>
</reference>
<keyword evidence="5 6" id="KW-0472">Membrane</keyword>
<dbReference type="RefSeq" id="WP_036781014.1">
    <property type="nucleotide sequence ID" value="NZ_AVBG01000003.1"/>
</dbReference>
<feature type="transmembrane region" description="Helical" evidence="6">
    <location>
        <begin position="12"/>
        <end position="37"/>
    </location>
</feature>
<feature type="transmembrane region" description="Helical" evidence="6">
    <location>
        <begin position="49"/>
        <end position="71"/>
    </location>
</feature>
<name>A0A0A2UUW8_9BACI</name>